<dbReference type="Proteomes" id="UP000053201">
    <property type="component" value="Unassembled WGS sequence"/>
</dbReference>
<dbReference type="STRING" id="645134.A0A0L0HAA6"/>
<reference evidence="9 10" key="1">
    <citation type="submission" date="2009-08" db="EMBL/GenBank/DDBJ databases">
        <title>The Genome Sequence of Spizellomyces punctatus strain DAOM BR117.</title>
        <authorList>
            <consortium name="The Broad Institute Genome Sequencing Platform"/>
            <person name="Russ C."/>
            <person name="Cuomo C."/>
            <person name="Shea T."/>
            <person name="Young S.K."/>
            <person name="Zeng Q."/>
            <person name="Koehrsen M."/>
            <person name="Haas B."/>
            <person name="Borodovsky M."/>
            <person name="Guigo R."/>
            <person name="Alvarado L."/>
            <person name="Berlin A."/>
            <person name="Bochicchio J."/>
            <person name="Borenstein D."/>
            <person name="Chapman S."/>
            <person name="Chen Z."/>
            <person name="Engels R."/>
            <person name="Freedman E."/>
            <person name="Gellesch M."/>
            <person name="Goldberg J."/>
            <person name="Griggs A."/>
            <person name="Gujja S."/>
            <person name="Heiman D."/>
            <person name="Hepburn T."/>
            <person name="Howarth C."/>
            <person name="Jen D."/>
            <person name="Larson L."/>
            <person name="Lewis B."/>
            <person name="Mehta T."/>
            <person name="Park D."/>
            <person name="Pearson M."/>
            <person name="Roberts A."/>
            <person name="Saif S."/>
            <person name="Shenoy N."/>
            <person name="Sisk P."/>
            <person name="Stolte C."/>
            <person name="Sykes S."/>
            <person name="Thomson T."/>
            <person name="Walk T."/>
            <person name="White J."/>
            <person name="Yandava C."/>
            <person name="Burger G."/>
            <person name="Gray M.W."/>
            <person name="Holland P.W.H."/>
            <person name="King N."/>
            <person name="Lang F.B.F."/>
            <person name="Roger A.J."/>
            <person name="Ruiz-Trillo I."/>
            <person name="Lander E."/>
            <person name="Nusbaum C."/>
        </authorList>
    </citation>
    <scope>NUCLEOTIDE SEQUENCE [LARGE SCALE GENOMIC DNA]</scope>
    <source>
        <strain evidence="9 10">DAOM BR117</strain>
    </source>
</reference>
<evidence type="ECO:0000256" key="5">
    <source>
        <dbReference type="SAM" id="MobiDB-lite"/>
    </source>
</evidence>
<dbReference type="RefSeq" id="XP_016606122.1">
    <property type="nucleotide sequence ID" value="XM_016754692.1"/>
</dbReference>
<dbReference type="eggNOG" id="ENOG502S6N0">
    <property type="taxonomic scope" value="Eukaryota"/>
</dbReference>
<feature type="compositionally biased region" description="Low complexity" evidence="5">
    <location>
        <begin position="29"/>
        <end position="42"/>
    </location>
</feature>
<dbReference type="VEuPathDB" id="FungiDB:SPPG_06493"/>
<feature type="chain" id="PRO_5005539627" description="TM7S3/TM198-like domain-containing protein" evidence="7">
    <location>
        <begin position="27"/>
        <end position="278"/>
    </location>
</feature>
<evidence type="ECO:0000256" key="7">
    <source>
        <dbReference type="SAM" id="SignalP"/>
    </source>
</evidence>
<sequence length="278" mass="29276">MGSTLIPPKLSVWVIFFLWQLTHAAAQTSTTSATPSPTATPTGDGGGDGGDGGALDILNKAREIIAQTAVLGAITLVVGVFLLFFGQRFFKVTLFVGGFFVTALVGYLILTAVEPSTGFPNRNTVLLLGPLASGVIGGGLALCVWRLGLVAIGAAAGFLFAMFILSWQTGGVIGTAKGRIIFLAAMTGVGGLAISFFQKILLVVATSIGGAYSIVFGIDCYARTGFTDSTRQFLVGENKFSYTVFERNGKVIALLCSMIAFAIIGMIIQFRFFKRRDD</sequence>
<feature type="region of interest" description="Disordered" evidence="5">
    <location>
        <begin position="29"/>
        <end position="48"/>
    </location>
</feature>
<dbReference type="PANTHER" id="PTHR39469">
    <property type="entry name" value="CHROMOSOME 1, WHOLE GENOME SHOTGUN SEQUENCE"/>
    <property type="match status" value="1"/>
</dbReference>
<evidence type="ECO:0000259" key="8">
    <source>
        <dbReference type="Pfam" id="PF13886"/>
    </source>
</evidence>
<feature type="transmembrane region" description="Helical" evidence="6">
    <location>
        <begin position="125"/>
        <end position="144"/>
    </location>
</feature>
<dbReference type="OrthoDB" id="102260at2759"/>
<dbReference type="InParanoid" id="A0A0L0HAA6"/>
<dbReference type="AlphaFoldDB" id="A0A0L0HAA6"/>
<dbReference type="OMA" id="MFIVGFY"/>
<feature type="domain" description="TM7S3/TM198-like" evidence="8">
    <location>
        <begin position="72"/>
        <end position="270"/>
    </location>
</feature>
<evidence type="ECO:0000256" key="2">
    <source>
        <dbReference type="ARBA" id="ARBA00022692"/>
    </source>
</evidence>
<feature type="transmembrane region" description="Helical" evidence="6">
    <location>
        <begin position="180"/>
        <end position="197"/>
    </location>
</feature>
<evidence type="ECO:0000256" key="3">
    <source>
        <dbReference type="ARBA" id="ARBA00022989"/>
    </source>
</evidence>
<dbReference type="GeneID" id="27689787"/>
<feature type="signal peptide" evidence="7">
    <location>
        <begin position="1"/>
        <end position="26"/>
    </location>
</feature>
<dbReference type="InterPro" id="IPR025256">
    <property type="entry name" value="TM7S3/TM198-like_dom"/>
</dbReference>
<keyword evidence="4 6" id="KW-0472">Membrane</keyword>
<dbReference type="Pfam" id="PF13886">
    <property type="entry name" value="TM7S3_TM198"/>
    <property type="match status" value="1"/>
</dbReference>
<dbReference type="GO" id="GO:0016020">
    <property type="term" value="C:membrane"/>
    <property type="evidence" value="ECO:0007669"/>
    <property type="project" value="UniProtKB-SubCell"/>
</dbReference>
<keyword evidence="10" id="KW-1185">Reference proteome</keyword>
<feature type="transmembrane region" description="Helical" evidence="6">
    <location>
        <begin position="202"/>
        <end position="224"/>
    </location>
</feature>
<evidence type="ECO:0000313" key="9">
    <source>
        <dbReference type="EMBL" id="KNC98082.1"/>
    </source>
</evidence>
<name>A0A0L0HAA6_SPIPD</name>
<evidence type="ECO:0000313" key="10">
    <source>
        <dbReference type="Proteomes" id="UP000053201"/>
    </source>
</evidence>
<proteinExistence type="predicted"/>
<feature type="transmembrane region" description="Helical" evidence="6">
    <location>
        <begin position="64"/>
        <end position="85"/>
    </location>
</feature>
<dbReference type="EMBL" id="KQ257461">
    <property type="protein sequence ID" value="KNC98082.1"/>
    <property type="molecule type" value="Genomic_DNA"/>
</dbReference>
<comment type="subcellular location">
    <subcellularLocation>
        <location evidence="1">Membrane</location>
        <topology evidence="1">Multi-pass membrane protein</topology>
    </subcellularLocation>
</comment>
<protein>
    <recommendedName>
        <fullName evidence="8">TM7S3/TM198-like domain-containing protein</fullName>
    </recommendedName>
</protein>
<feature type="transmembrane region" description="Helical" evidence="6">
    <location>
        <begin position="149"/>
        <end position="168"/>
    </location>
</feature>
<feature type="transmembrane region" description="Helical" evidence="6">
    <location>
        <begin position="92"/>
        <end position="113"/>
    </location>
</feature>
<organism evidence="9 10">
    <name type="scientific">Spizellomyces punctatus (strain DAOM BR117)</name>
    <dbReference type="NCBI Taxonomy" id="645134"/>
    <lineage>
        <taxon>Eukaryota</taxon>
        <taxon>Fungi</taxon>
        <taxon>Fungi incertae sedis</taxon>
        <taxon>Chytridiomycota</taxon>
        <taxon>Chytridiomycota incertae sedis</taxon>
        <taxon>Chytridiomycetes</taxon>
        <taxon>Spizellomycetales</taxon>
        <taxon>Spizellomycetaceae</taxon>
        <taxon>Spizellomyces</taxon>
    </lineage>
</organism>
<keyword evidence="7" id="KW-0732">Signal</keyword>
<gene>
    <name evidence="9" type="ORF">SPPG_06493</name>
</gene>
<keyword evidence="3 6" id="KW-1133">Transmembrane helix</keyword>
<evidence type="ECO:0000256" key="6">
    <source>
        <dbReference type="SAM" id="Phobius"/>
    </source>
</evidence>
<keyword evidence="2 6" id="KW-0812">Transmembrane</keyword>
<accession>A0A0L0HAA6</accession>
<evidence type="ECO:0000256" key="1">
    <source>
        <dbReference type="ARBA" id="ARBA00004141"/>
    </source>
</evidence>
<dbReference type="PANTHER" id="PTHR39469:SF1">
    <property type="entry name" value="DUF4203 DOMAIN-CONTAINING PROTEIN"/>
    <property type="match status" value="1"/>
</dbReference>
<feature type="transmembrane region" description="Helical" evidence="6">
    <location>
        <begin position="251"/>
        <end position="273"/>
    </location>
</feature>
<evidence type="ECO:0000256" key="4">
    <source>
        <dbReference type="ARBA" id="ARBA00023136"/>
    </source>
</evidence>